<keyword evidence="6" id="KW-0328">Glycosyltransferase</keyword>
<proteinExistence type="inferred from homology"/>
<reference evidence="13 14" key="1">
    <citation type="submission" date="2024-04" db="EMBL/GenBank/DDBJ databases">
        <title>Tritrichomonas musculus Genome.</title>
        <authorList>
            <person name="Alves-Ferreira E."/>
            <person name="Grigg M."/>
            <person name="Lorenzi H."/>
            <person name="Galac M."/>
        </authorList>
    </citation>
    <scope>NUCLEOTIDE SEQUENCE [LARGE SCALE GENOMIC DNA]</scope>
    <source>
        <strain evidence="13 14">EAF2021</strain>
    </source>
</reference>
<keyword evidence="7" id="KW-0808">Transferase</keyword>
<evidence type="ECO:0000256" key="3">
    <source>
        <dbReference type="ARBA" id="ARBA00005684"/>
    </source>
</evidence>
<feature type="compositionally biased region" description="Low complexity" evidence="11">
    <location>
        <begin position="1219"/>
        <end position="1250"/>
    </location>
</feature>
<feature type="domain" description="CBM20" evidence="12">
    <location>
        <begin position="135"/>
        <end position="286"/>
    </location>
</feature>
<feature type="region of interest" description="Disordered" evidence="11">
    <location>
        <begin position="948"/>
        <end position="978"/>
    </location>
</feature>
<organism evidence="13 14">
    <name type="scientific">Tritrichomonas musculus</name>
    <dbReference type="NCBI Taxonomy" id="1915356"/>
    <lineage>
        <taxon>Eukaryota</taxon>
        <taxon>Metamonada</taxon>
        <taxon>Parabasalia</taxon>
        <taxon>Tritrichomonadida</taxon>
        <taxon>Tritrichomonadidae</taxon>
        <taxon>Tritrichomonas</taxon>
    </lineage>
</organism>
<feature type="region of interest" description="Disordered" evidence="11">
    <location>
        <begin position="1160"/>
        <end position="1200"/>
    </location>
</feature>
<keyword evidence="8" id="KW-0119">Carbohydrate metabolism</keyword>
<evidence type="ECO:0000256" key="2">
    <source>
        <dbReference type="ARBA" id="ARBA00004496"/>
    </source>
</evidence>
<evidence type="ECO:0000256" key="7">
    <source>
        <dbReference type="ARBA" id="ARBA00022679"/>
    </source>
</evidence>
<dbReference type="SUPFAM" id="SSF51445">
    <property type="entry name" value="(Trans)glycosidases"/>
    <property type="match status" value="3"/>
</dbReference>
<evidence type="ECO:0000313" key="13">
    <source>
        <dbReference type="EMBL" id="KAK8882991.1"/>
    </source>
</evidence>
<dbReference type="EC" id="2.4.1.25" evidence="4"/>
<keyword evidence="14" id="KW-1185">Reference proteome</keyword>
<evidence type="ECO:0000256" key="11">
    <source>
        <dbReference type="SAM" id="MobiDB-lite"/>
    </source>
</evidence>
<evidence type="ECO:0000256" key="9">
    <source>
        <dbReference type="ARBA" id="ARBA00031423"/>
    </source>
</evidence>
<dbReference type="InterPro" id="IPR002044">
    <property type="entry name" value="CBM20"/>
</dbReference>
<feature type="region of interest" description="Disordered" evidence="11">
    <location>
        <begin position="916"/>
        <end position="936"/>
    </location>
</feature>
<protein>
    <recommendedName>
        <fullName evidence="4">4-alpha-glucanotransferase</fullName>
        <ecNumber evidence="4">2.4.1.25</ecNumber>
    </recommendedName>
    <alternativeName>
        <fullName evidence="9">Amylomaltase</fullName>
    </alternativeName>
    <alternativeName>
        <fullName evidence="10">Disproportionating enzyme</fullName>
    </alternativeName>
</protein>
<accession>A0ABR2JW51</accession>
<dbReference type="EMBL" id="JAPFFF010000009">
    <property type="protein sequence ID" value="KAK8882991.1"/>
    <property type="molecule type" value="Genomic_DNA"/>
</dbReference>
<evidence type="ECO:0000256" key="6">
    <source>
        <dbReference type="ARBA" id="ARBA00022676"/>
    </source>
</evidence>
<dbReference type="PANTHER" id="PTHR32518:SF3">
    <property type="entry name" value="4-ALPHA-GLUCANOTRANSFERASE"/>
    <property type="match status" value="1"/>
</dbReference>
<dbReference type="InterPro" id="IPR013784">
    <property type="entry name" value="Carb-bd-like_fold"/>
</dbReference>
<comment type="caution">
    <text evidence="13">The sequence shown here is derived from an EMBL/GenBank/DDBJ whole genome shotgun (WGS) entry which is preliminary data.</text>
</comment>
<feature type="compositionally biased region" description="Low complexity" evidence="11">
    <location>
        <begin position="917"/>
        <end position="931"/>
    </location>
</feature>
<evidence type="ECO:0000256" key="1">
    <source>
        <dbReference type="ARBA" id="ARBA00000439"/>
    </source>
</evidence>
<evidence type="ECO:0000256" key="8">
    <source>
        <dbReference type="ARBA" id="ARBA00023277"/>
    </source>
</evidence>
<feature type="region of interest" description="Disordered" evidence="11">
    <location>
        <begin position="1213"/>
        <end position="1258"/>
    </location>
</feature>
<dbReference type="InterPro" id="IPR017853">
    <property type="entry name" value="GH"/>
</dbReference>
<evidence type="ECO:0000256" key="4">
    <source>
        <dbReference type="ARBA" id="ARBA00012560"/>
    </source>
</evidence>
<dbReference type="SMART" id="SM01065">
    <property type="entry name" value="CBM_2"/>
    <property type="match status" value="2"/>
</dbReference>
<feature type="domain" description="CBM20" evidence="12">
    <location>
        <begin position="341"/>
        <end position="458"/>
    </location>
</feature>
<evidence type="ECO:0000259" key="12">
    <source>
        <dbReference type="PROSITE" id="PS51166"/>
    </source>
</evidence>
<feature type="compositionally biased region" description="Basic and acidic residues" evidence="11">
    <location>
        <begin position="1170"/>
        <end position="1184"/>
    </location>
</feature>
<dbReference type="PANTHER" id="PTHR32518">
    <property type="match status" value="1"/>
</dbReference>
<feature type="region of interest" description="Disordered" evidence="11">
    <location>
        <begin position="576"/>
        <end position="604"/>
    </location>
</feature>
<feature type="compositionally biased region" description="Polar residues" evidence="11">
    <location>
        <begin position="222"/>
        <end position="231"/>
    </location>
</feature>
<feature type="compositionally biased region" description="Basic and acidic residues" evidence="11">
    <location>
        <begin position="208"/>
        <end position="221"/>
    </location>
</feature>
<dbReference type="InterPro" id="IPR003385">
    <property type="entry name" value="Glyco_hydro_77"/>
</dbReference>
<dbReference type="Pfam" id="PF02446">
    <property type="entry name" value="Glyco_hydro_77"/>
    <property type="match status" value="3"/>
</dbReference>
<feature type="compositionally biased region" description="Low complexity" evidence="11">
    <location>
        <begin position="1185"/>
        <end position="1195"/>
    </location>
</feature>
<feature type="compositionally biased region" description="Polar residues" evidence="11">
    <location>
        <begin position="588"/>
        <end position="604"/>
    </location>
</feature>
<keyword evidence="5" id="KW-0963">Cytoplasm</keyword>
<gene>
    <name evidence="13" type="ORF">M9Y10_045638</name>
</gene>
<evidence type="ECO:0000313" key="14">
    <source>
        <dbReference type="Proteomes" id="UP001470230"/>
    </source>
</evidence>
<dbReference type="Gene3D" id="3.20.20.80">
    <property type="entry name" value="Glycosidases"/>
    <property type="match status" value="4"/>
</dbReference>
<comment type="catalytic activity">
    <reaction evidence="1">
        <text>Transfers a segment of a (1-&gt;4)-alpha-D-glucan to a new position in an acceptor, which may be glucose or a (1-&gt;4)-alpha-D-glucan.</text>
        <dbReference type="EC" id="2.4.1.25"/>
    </reaction>
</comment>
<dbReference type="PROSITE" id="PS51166">
    <property type="entry name" value="CBM20"/>
    <property type="match status" value="2"/>
</dbReference>
<dbReference type="SUPFAM" id="SSF49452">
    <property type="entry name" value="Starch-binding domain-like"/>
    <property type="match status" value="2"/>
</dbReference>
<comment type="similarity">
    <text evidence="3">Belongs to the disproportionating enzyme family.</text>
</comment>
<comment type="subcellular location">
    <subcellularLocation>
        <location evidence="2">Cytoplasm</location>
    </subcellularLocation>
</comment>
<evidence type="ECO:0000256" key="10">
    <source>
        <dbReference type="ARBA" id="ARBA00031501"/>
    </source>
</evidence>
<feature type="region of interest" description="Disordered" evidence="11">
    <location>
        <begin position="1462"/>
        <end position="1506"/>
    </location>
</feature>
<evidence type="ECO:0000256" key="5">
    <source>
        <dbReference type="ARBA" id="ARBA00022490"/>
    </source>
</evidence>
<feature type="compositionally biased region" description="Low complexity" evidence="11">
    <location>
        <begin position="1486"/>
        <end position="1495"/>
    </location>
</feature>
<dbReference type="Gene3D" id="2.60.40.10">
    <property type="entry name" value="Immunoglobulins"/>
    <property type="match status" value="2"/>
</dbReference>
<feature type="region of interest" description="Disordered" evidence="11">
    <location>
        <begin position="208"/>
        <end position="231"/>
    </location>
</feature>
<sequence>MSALITFHFKSKHLTTFKPVIYGSPPELGGGNPENGVEMVQIEEFSENESTSYNFIAEILFSNNTAHLKNNSSDNDTEAWYSYAFKPEFGQIFPEAASIRHFPANFYMNDSSQGQNQSSNNIKHIKLYDTEGLINAASDCPLVRFKINKHVDFGTEIFISGNCNELGNWKLSESRPLSYVNDGTSEYWVADVKFPILNFFENIAENQENKTEENKGNDKGQPKSQLSSTPNNSLLSRRRLIEYKYFLSSSSDDIQWEPEDNHRILLCFDHSSSSPSYIEVCDTFRYTDNVINIFSRSAFVNVINKRGPSRESIYSTQKSNKPKSTIKKNSCLELQLYQENIVKPGHVLLTFTVNCSFIQKRQRLIIVGSIPELGNWNPIQGLKMSDIHFPYWTASILVSRQNSKFSYKYVIEDTKYSNGDNANRFIWENSENRYCYGISNTSIDTDFPSTIAINDWYISPHVNKLFRGVTISVPLFSLKSSNSCGIGEYSDIKLAVDICRATGCSMIQLMPINDTMRVPMSAIAGIENEMSTSNSIHSSSSFGHYQGAHNASVTNVSSSNNFQFNRFQGISRGLSAERTPLRDGPSNRFPSSTSMTSFNDQQGNDSGINDTELEIWAGSNPYNIVSVFALNPVYINLQDVLNEELEIASKTSSLEKHHRASAESSYGNDNSFYKIYQETQDKAISLFSEIQNEIIHHRCMFERNGKVDYPSVLRFKIQLLKKIFHKIVQNRDDQYDLTRDKDFINFTNENEAWLKEYSVFCYLRDKYDTSDFTKWNNNIYHHSNRLNQFERTDEGFIGSKEDIDELYETYREEEDILFTLWLQYVCDRQMKSAKEYASTYSIALKIEMPYFVPFNSSDCWAFRRMFDFNSVSGSPPDMRCIEGQNFNVPVIKDWTTQAKLSNKEQLVSSSQILLTVSSDPSSTPSSQQSSSATKRSQYMKYGNKYPSMQKATQVTSDRDKTNTTSKSKSTIKDDAVDDDEDENLPLAAKWWRLRMKRMSSLFDAVEIDNVLSFFRNWVIPNGSYRSVNGYFSPSKPFTQVELAALYGILTKNTANSNQQNAPSTINMNGLTIERLVKPYIRFHLLKNKFDNEATRIANEFFTPLHIDERDDYYEFQERCNTEEKINNILKSTIFDEGRRDHYRTALFQLLSNVILVRETPTSDNENEEHDEIKIHNEDLERDNQYNDNNTNNTNDQSDRFHIRAELTIERVESLNSAPNRGNNFTYSNNGNSNDGSLKNNHSNSSSNGSSIHKKNRNVMGCTPRTTFSISGSRVFPSTSWLELDKEMRQKLLIASNDYFFGSRNTEAWIHEARSKFKVLNESSSMLLFSNDFNEISAAFERELENQQIIKYNVPRYPRNRPNIFQIERENRIKQKANPFTTRHNNNEHISMSHWSAYYDSIHKSPNSNKTANQKNQSLLKSEDIDYLSQCVPTPVTEDCLRSWWENNRASTFDFWQNEIVSKSKKNSPENQARDENDKHNPSHADNNQNNNNNNNDSGHPSTPVGKHGIYNYLDDDAYFCTDPIDEERQPYISEDLASHPPPKTCEPWILELIVSKYLACRSMWCTFMLQDLVSMVGKFRRQYPNDECVHRPEQGERWQYRFPYKLEDILNDSEFTGKLRYLVDKYGRL</sequence>
<dbReference type="Pfam" id="PF00686">
    <property type="entry name" value="CBM_20"/>
    <property type="match status" value="2"/>
</dbReference>
<dbReference type="Proteomes" id="UP001470230">
    <property type="component" value="Unassembled WGS sequence"/>
</dbReference>
<dbReference type="InterPro" id="IPR013783">
    <property type="entry name" value="Ig-like_fold"/>
</dbReference>
<name>A0ABR2JW51_9EUKA</name>
<feature type="compositionally biased region" description="Basic and acidic residues" evidence="11">
    <location>
        <begin position="1471"/>
        <end position="1482"/>
    </location>
</feature>